<dbReference type="Proteomes" id="UP000292347">
    <property type="component" value="Unassembled WGS sequence"/>
</dbReference>
<dbReference type="CDD" id="cd19531">
    <property type="entry name" value="LCL_NRPS-like"/>
    <property type="match status" value="1"/>
</dbReference>
<keyword evidence="2" id="KW-0597">Phosphoprotein</keyword>
<dbReference type="RefSeq" id="WP_129341701.1">
    <property type="nucleotide sequence ID" value="NZ_JACIDD010000002.1"/>
</dbReference>
<dbReference type="GO" id="GO:0044550">
    <property type="term" value="P:secondary metabolite biosynthetic process"/>
    <property type="evidence" value="ECO:0007669"/>
    <property type="project" value="TreeGrafter"/>
</dbReference>
<dbReference type="Gene3D" id="3.30.300.30">
    <property type="match status" value="1"/>
</dbReference>
<dbReference type="SUPFAM" id="SSF53474">
    <property type="entry name" value="alpha/beta-Hydrolases"/>
    <property type="match status" value="1"/>
</dbReference>
<dbReference type="InterPro" id="IPR000873">
    <property type="entry name" value="AMP-dep_synth/lig_dom"/>
</dbReference>
<dbReference type="Pfam" id="PF00550">
    <property type="entry name" value="PP-binding"/>
    <property type="match status" value="1"/>
</dbReference>
<accession>A0A4Q2IP77</accession>
<protein>
    <submittedName>
        <fullName evidence="3">Amino acid adenylation domain-containing protein</fullName>
    </submittedName>
</protein>
<organism evidence="3 4">
    <name type="scientific">Sphingomonas desiccabilis</name>
    <dbReference type="NCBI Taxonomy" id="429134"/>
    <lineage>
        <taxon>Bacteria</taxon>
        <taxon>Pseudomonadati</taxon>
        <taxon>Pseudomonadota</taxon>
        <taxon>Alphaproteobacteria</taxon>
        <taxon>Sphingomonadales</taxon>
        <taxon>Sphingomonadaceae</taxon>
        <taxon>Sphingomonas</taxon>
    </lineage>
</organism>
<dbReference type="InterPro" id="IPR029058">
    <property type="entry name" value="AB_hydrolase_fold"/>
</dbReference>
<evidence type="ECO:0000313" key="4">
    <source>
        <dbReference type="Proteomes" id="UP000292347"/>
    </source>
</evidence>
<keyword evidence="4" id="KW-1185">Reference proteome</keyword>
<dbReference type="Pfam" id="PF00975">
    <property type="entry name" value="Thioesterase"/>
    <property type="match status" value="1"/>
</dbReference>
<sequence>MATVIQDRPQVQPRRTRTPAIPPRAPDAVTPMTEEQRHVWLHAARCPGAPLYNEPFTIIRKGPFELQAFREAFDEVVRRHEAWRATFEERDGEPVQHIHAAMPSELAYVDLTGISRMEDREREALALAEADAWKPFDLAQGPLFRGRVAKLADEDHRLYLVLHHLIFDGVSINRVMMPELAAILAANMEGRPHDLPPPTAQYGDYAVWQREGALQRSRDVQTNYWRRILGDDPPILQLPTDRPHSANPRPNGAMETLDVSPELRASLQDLSRANGVTLYMTVLATFCTLLHRYSGQEDLIVGGVADTRRRPETQRMMGYCINSMALRSRPAADMPFHDYLHQIRDVVIGAIENSEVPFGHVVQTLGVRSESGIAPVFQVMFTLDPPRSRELEGWDLVALEVPPRTAKYDLYAEITDTGAGLRVRILYATDLFEAETVAAMAKHWERLMRAVAEAPGTPLIDLPMMDAGEAAAMLALAQGQARAIPPRTLPDHARKAARSRPSHPAVRCAGTRWTHEELWQRVDALAMHLRLAGIGRGDLVAVCMTRSADTVAAPLAIMQAGAAYLPLDPSFPASRLDAIVADAAPAMVITNRAGAGILPGWGVPVLACDDLPAIHPASARGTTVVPPDPADLAYVIYTSGSTGVPKGVEIAHRAVVNLLESMRREPGFGAEDVMFAVTTPTFDISILELFLPLIAGGTVVVASSAESRDPMLQADAIARSGCTVMQGTPATWRALFSTGWSGRPGLKILCGGEALPRDLADRILAGGMSLWNMYGPTETTVWSSIEAVGPDRITIGRPIDNTRMLVLDDAGRPQPPNVGGHLLIGGEGLARGYRDPALTARAFTPLAMLGGDRFYRTGDMALIRRDGRCEWLGRRDGQVKIRGYRIDLGDVESALASHPKVAAAAVKTFDNAGHAGLAAFYVPRGPKAPDAAMLRDHLRQLLPSYMIPAQFAAIAKMPLSTSGKVDRKALPAVEVQAREHGLHEAPHGDIELRLAVIWSDILSVPDIGVTDDFQELGGHSLLAARMMGRIAAEFGQRLPISTLLRAPTIRTMAALIEKGEIPGGIPDTVKIQDGIGPPLFWIDAVPNLRPGYYRAMASAVGSGQPIIGLPIDLDRFDGLRGDVTVLDIARDVATRIQAHPSGPPYMIGGWCNGGILAYAVAAELERRDAEVSLLVLLDTANPARYRTAAARMRHQVAQLATLPIGCKMPFAVETIRGYASRFRRRHIPARTETAELLDLNDRFMRIVKNYEPVPFAGRMALFQPREGKIDYAPGWRGLVADLRAEDVPGGHVSVLDPPHVATLGRRIAAHIRRVQRSTADAARA</sequence>
<dbReference type="Gene3D" id="1.10.1200.10">
    <property type="entry name" value="ACP-like"/>
    <property type="match status" value="1"/>
</dbReference>
<gene>
    <name evidence="3" type="ORF">EO081_09410</name>
</gene>
<dbReference type="InterPro" id="IPR020806">
    <property type="entry name" value="PKS_PP-bd"/>
</dbReference>
<dbReference type="PROSITE" id="PS50075">
    <property type="entry name" value="CARRIER"/>
    <property type="match status" value="1"/>
</dbReference>
<dbReference type="SMART" id="SM00823">
    <property type="entry name" value="PKS_PP"/>
    <property type="match status" value="1"/>
</dbReference>
<dbReference type="InterPro" id="IPR001242">
    <property type="entry name" value="Condensation_dom"/>
</dbReference>
<dbReference type="PANTHER" id="PTHR45527:SF1">
    <property type="entry name" value="FATTY ACID SYNTHASE"/>
    <property type="match status" value="1"/>
</dbReference>
<dbReference type="GO" id="GO:0005737">
    <property type="term" value="C:cytoplasm"/>
    <property type="evidence" value="ECO:0007669"/>
    <property type="project" value="TreeGrafter"/>
</dbReference>
<dbReference type="Gene3D" id="3.30.559.30">
    <property type="entry name" value="Nonribosomal peptide synthetase, condensation domain"/>
    <property type="match status" value="1"/>
</dbReference>
<reference evidence="3 4" key="1">
    <citation type="submission" date="2019-01" db="EMBL/GenBank/DDBJ databases">
        <title>Sphingomonas mucosissima sp. nov. and Sphingomonas desiccabilis sp. nov., from biological soil crusts in the Colorado Plateau, USA.</title>
        <authorList>
            <person name="Zhu D."/>
        </authorList>
    </citation>
    <scope>NUCLEOTIDE SEQUENCE [LARGE SCALE GENOMIC DNA]</scope>
    <source>
        <strain evidence="3 4">CP1D</strain>
    </source>
</reference>
<dbReference type="Pfam" id="PF00668">
    <property type="entry name" value="Condensation"/>
    <property type="match status" value="1"/>
</dbReference>
<dbReference type="OrthoDB" id="9778690at2"/>
<dbReference type="InterPro" id="IPR025110">
    <property type="entry name" value="AMP-bd_C"/>
</dbReference>
<dbReference type="SUPFAM" id="SSF47336">
    <property type="entry name" value="ACP-like"/>
    <property type="match status" value="1"/>
</dbReference>
<name>A0A4Q2IP77_9SPHN</name>
<dbReference type="SUPFAM" id="SSF56801">
    <property type="entry name" value="Acetyl-CoA synthetase-like"/>
    <property type="match status" value="1"/>
</dbReference>
<dbReference type="EMBL" id="SDPT01000002">
    <property type="protein sequence ID" value="RXZ31456.1"/>
    <property type="molecule type" value="Genomic_DNA"/>
</dbReference>
<dbReference type="GO" id="GO:0031177">
    <property type="term" value="F:phosphopantetheine binding"/>
    <property type="evidence" value="ECO:0007669"/>
    <property type="project" value="InterPro"/>
</dbReference>
<dbReference type="PROSITE" id="PS00455">
    <property type="entry name" value="AMP_BINDING"/>
    <property type="match status" value="1"/>
</dbReference>
<dbReference type="Gene3D" id="3.40.50.980">
    <property type="match status" value="2"/>
</dbReference>
<dbReference type="FunFam" id="3.40.50.980:FF:000001">
    <property type="entry name" value="Non-ribosomal peptide synthetase"/>
    <property type="match status" value="1"/>
</dbReference>
<dbReference type="NCBIfam" id="TIGR01733">
    <property type="entry name" value="AA-adenyl-dom"/>
    <property type="match status" value="1"/>
</dbReference>
<dbReference type="InterPro" id="IPR010071">
    <property type="entry name" value="AA_adenyl_dom"/>
</dbReference>
<evidence type="ECO:0000313" key="3">
    <source>
        <dbReference type="EMBL" id="RXZ31456.1"/>
    </source>
</evidence>
<dbReference type="InterPro" id="IPR009081">
    <property type="entry name" value="PP-bd_ACP"/>
</dbReference>
<dbReference type="SUPFAM" id="SSF52777">
    <property type="entry name" value="CoA-dependent acyltransferases"/>
    <property type="match status" value="2"/>
</dbReference>
<dbReference type="PANTHER" id="PTHR45527">
    <property type="entry name" value="NONRIBOSOMAL PEPTIDE SYNTHETASE"/>
    <property type="match status" value="1"/>
</dbReference>
<dbReference type="InterPro" id="IPR001031">
    <property type="entry name" value="Thioesterase"/>
</dbReference>
<dbReference type="InterPro" id="IPR036736">
    <property type="entry name" value="ACP-like_sf"/>
</dbReference>
<dbReference type="InterPro" id="IPR020845">
    <property type="entry name" value="AMP-binding_CS"/>
</dbReference>
<dbReference type="Pfam" id="PF13193">
    <property type="entry name" value="AMP-binding_C"/>
    <property type="match status" value="1"/>
</dbReference>
<dbReference type="Gene3D" id="3.30.559.10">
    <property type="entry name" value="Chloramphenicol acetyltransferase-like domain"/>
    <property type="match status" value="1"/>
</dbReference>
<dbReference type="InterPro" id="IPR045851">
    <property type="entry name" value="AMP-bd_C_sf"/>
</dbReference>
<proteinExistence type="predicted"/>
<dbReference type="Pfam" id="PF00501">
    <property type="entry name" value="AMP-binding"/>
    <property type="match status" value="1"/>
</dbReference>
<evidence type="ECO:0000256" key="1">
    <source>
        <dbReference type="ARBA" id="ARBA00022450"/>
    </source>
</evidence>
<dbReference type="Gene3D" id="2.30.38.10">
    <property type="entry name" value="Luciferase, Domain 3"/>
    <property type="match status" value="1"/>
</dbReference>
<dbReference type="Gene3D" id="3.40.50.1820">
    <property type="entry name" value="alpha/beta hydrolase"/>
    <property type="match status" value="1"/>
</dbReference>
<dbReference type="GO" id="GO:0043041">
    <property type="term" value="P:amino acid activation for nonribosomal peptide biosynthetic process"/>
    <property type="evidence" value="ECO:0007669"/>
    <property type="project" value="TreeGrafter"/>
</dbReference>
<keyword evidence="1" id="KW-0596">Phosphopantetheine</keyword>
<dbReference type="GO" id="GO:0003824">
    <property type="term" value="F:catalytic activity"/>
    <property type="evidence" value="ECO:0007669"/>
    <property type="project" value="InterPro"/>
</dbReference>
<comment type="caution">
    <text evidence="3">The sequence shown here is derived from an EMBL/GenBank/DDBJ whole genome shotgun (WGS) entry which is preliminary data.</text>
</comment>
<dbReference type="InterPro" id="IPR023213">
    <property type="entry name" value="CAT-like_dom_sf"/>
</dbReference>
<evidence type="ECO:0000256" key="2">
    <source>
        <dbReference type="ARBA" id="ARBA00022553"/>
    </source>
</evidence>